<feature type="region of interest" description="Disordered" evidence="1">
    <location>
        <begin position="115"/>
        <end position="157"/>
    </location>
</feature>
<dbReference type="RefSeq" id="WP_009059014.1">
    <property type="nucleotide sequence ID" value="NZ_JAHXRZ010000002.1"/>
</dbReference>
<dbReference type="Proteomes" id="UP001161497">
    <property type="component" value="Chromosome"/>
</dbReference>
<sequence>MRSCLLQERIDFLESAEGFRREKANPAYSSMALMRSGYVHPKNCRGDRFVCLLGGYASYADGVGAYNLKERIEDREISLWTQQNLLLAMHLERSICNSRLPPDCHPDEGDYFRANDSRHRPTAADGREAGAIAIAASESTGGSSATGPSTPHQSIGE</sequence>
<feature type="compositionally biased region" description="Low complexity" evidence="1">
    <location>
        <begin position="129"/>
        <end position="151"/>
    </location>
</feature>
<name>A0ABM9ICL3_9BACT</name>
<protein>
    <submittedName>
        <fullName evidence="2">Uncharacterized protein</fullName>
    </submittedName>
</protein>
<accession>A0ABM9ICL3</accession>
<evidence type="ECO:0000256" key="1">
    <source>
        <dbReference type="SAM" id="MobiDB-lite"/>
    </source>
</evidence>
<evidence type="ECO:0000313" key="3">
    <source>
        <dbReference type="Proteomes" id="UP001161497"/>
    </source>
</evidence>
<dbReference type="EMBL" id="OX458932">
    <property type="protein sequence ID" value="CAI9085411.1"/>
    <property type="molecule type" value="Genomic_DNA"/>
</dbReference>
<keyword evidence="3" id="KW-1185">Reference proteome</keyword>
<gene>
    <name evidence="2" type="ORF">MFUM_1041</name>
</gene>
<evidence type="ECO:0000313" key="2">
    <source>
        <dbReference type="EMBL" id="CAI9085411.1"/>
    </source>
</evidence>
<proteinExistence type="predicted"/>
<reference evidence="2" key="1">
    <citation type="submission" date="2023-03" db="EMBL/GenBank/DDBJ databases">
        <authorList>
            <person name="Cremers G."/>
            <person name="Picone N."/>
        </authorList>
    </citation>
    <scope>NUCLEOTIDE SEQUENCE</scope>
    <source>
        <strain evidence="2">Sample_alias</strain>
    </source>
</reference>
<organism evidence="2 3">
    <name type="scientific">Candidatus Methylacidiphilum fumarolicum</name>
    <dbReference type="NCBI Taxonomy" id="591154"/>
    <lineage>
        <taxon>Bacteria</taxon>
        <taxon>Pseudomonadati</taxon>
        <taxon>Verrucomicrobiota</taxon>
        <taxon>Methylacidiphilae</taxon>
        <taxon>Methylacidiphilales</taxon>
        <taxon>Methylacidiphilaceae</taxon>
        <taxon>Methylacidiphilum (ex Ratnadevi et al. 2023)</taxon>
    </lineage>
</organism>